<feature type="transmembrane region" description="Helical" evidence="6">
    <location>
        <begin position="12"/>
        <end position="35"/>
    </location>
</feature>
<evidence type="ECO:0000313" key="9">
    <source>
        <dbReference type="Proteomes" id="UP000199475"/>
    </source>
</evidence>
<evidence type="ECO:0000259" key="7">
    <source>
        <dbReference type="Pfam" id="PF00924"/>
    </source>
</evidence>
<dbReference type="Gene3D" id="2.30.30.60">
    <property type="match status" value="1"/>
</dbReference>
<dbReference type="OrthoDB" id="9792218at2"/>
<evidence type="ECO:0000256" key="5">
    <source>
        <dbReference type="SAM" id="MobiDB-lite"/>
    </source>
</evidence>
<feature type="transmembrane region" description="Helical" evidence="6">
    <location>
        <begin position="55"/>
        <end position="73"/>
    </location>
</feature>
<sequence length="520" mass="57208">MEETTEAALDLISLVMHAAFGFAAGAVLAILLGVLTRVLVRRRPHLRPFSSHLKVPGRVLLIVLGTGLGILVATGWPRPAPEVAWRPSFTQGFVIALILSGAYLVTGVINAFENIVVARRSDVEETPHARRVRTQTQVISRVGVALVWVVAISAALLTFEQFRAVGASLLASAGLLSIVAGLAAQSSLANMFAGIQIAFTDALRVGDLVIVDGNWGTVEEITLTYVVVASWDGRQWLVPSTVFISKTFENWTRRETKLLGTVEFDLDWLVPIEAMRIELQRIVKASDLWDGRQVGLQVTDATGGPVRVRAVVSAATSGDLWDLRCYVREELIGWVQRKAVYALPRARLEPEPTPAPPPQARDAFIEETKAAWEAEQAQDATRQLEPAEGDETQQFTAVDNRRSWFQAVRDRRAAAREVGRGHRPKDMEALIAGILRQSDNLERRREDTNPDTTELPKVEITDGEGSSMSATARLYSGSPEGDELNRRYAGPHPDDMREREERAAERTTTNLPKSSDGEES</sequence>
<evidence type="ECO:0000256" key="4">
    <source>
        <dbReference type="ARBA" id="ARBA00023136"/>
    </source>
</evidence>
<evidence type="ECO:0000256" key="1">
    <source>
        <dbReference type="ARBA" id="ARBA00004370"/>
    </source>
</evidence>
<dbReference type="GO" id="GO:0055085">
    <property type="term" value="P:transmembrane transport"/>
    <property type="evidence" value="ECO:0007669"/>
    <property type="project" value="InterPro"/>
</dbReference>
<comment type="subcellular location">
    <subcellularLocation>
        <location evidence="1">Membrane</location>
    </subcellularLocation>
</comment>
<dbReference type="Gene3D" id="1.10.287.1260">
    <property type="match status" value="1"/>
</dbReference>
<feature type="transmembrane region" description="Helical" evidence="6">
    <location>
        <begin position="93"/>
        <end position="117"/>
    </location>
</feature>
<feature type="domain" description="Mechanosensitive ion channel MscS" evidence="7">
    <location>
        <begin position="187"/>
        <end position="253"/>
    </location>
</feature>
<evidence type="ECO:0000256" key="6">
    <source>
        <dbReference type="SAM" id="Phobius"/>
    </source>
</evidence>
<dbReference type="GO" id="GO:0016020">
    <property type="term" value="C:membrane"/>
    <property type="evidence" value="ECO:0007669"/>
    <property type="project" value="UniProtKB-SubCell"/>
</dbReference>
<evidence type="ECO:0000313" key="8">
    <source>
        <dbReference type="EMBL" id="SDL52225.1"/>
    </source>
</evidence>
<feature type="transmembrane region" description="Helical" evidence="6">
    <location>
        <begin position="138"/>
        <end position="159"/>
    </location>
</feature>
<dbReference type="Pfam" id="PF00924">
    <property type="entry name" value="MS_channel_2nd"/>
    <property type="match status" value="1"/>
</dbReference>
<name>A0A1G9KSH0_9ACTN</name>
<dbReference type="STRING" id="686624.SAMN04488242_1789"/>
<gene>
    <name evidence="8" type="ORF">SAMN04488242_1789</name>
</gene>
<dbReference type="AlphaFoldDB" id="A0A1G9KSH0"/>
<dbReference type="PANTHER" id="PTHR30566">
    <property type="entry name" value="YNAI-RELATED MECHANOSENSITIVE ION CHANNEL"/>
    <property type="match status" value="1"/>
</dbReference>
<accession>A0A1G9KSH0</accession>
<dbReference type="Proteomes" id="UP000199475">
    <property type="component" value="Unassembled WGS sequence"/>
</dbReference>
<feature type="compositionally biased region" description="Basic and acidic residues" evidence="5">
    <location>
        <begin position="439"/>
        <end position="460"/>
    </location>
</feature>
<keyword evidence="3 6" id="KW-1133">Transmembrane helix</keyword>
<dbReference type="RefSeq" id="WP_093251179.1">
    <property type="nucleotide sequence ID" value="NZ_FNGP01000003.1"/>
</dbReference>
<dbReference type="EMBL" id="FNGP01000003">
    <property type="protein sequence ID" value="SDL52225.1"/>
    <property type="molecule type" value="Genomic_DNA"/>
</dbReference>
<keyword evidence="4 6" id="KW-0472">Membrane</keyword>
<dbReference type="SUPFAM" id="SSF50182">
    <property type="entry name" value="Sm-like ribonucleoproteins"/>
    <property type="match status" value="1"/>
</dbReference>
<dbReference type="InterPro" id="IPR010920">
    <property type="entry name" value="LSM_dom_sf"/>
</dbReference>
<dbReference type="InterPro" id="IPR023408">
    <property type="entry name" value="MscS_beta-dom_sf"/>
</dbReference>
<protein>
    <submittedName>
        <fullName evidence="8">Small-conductance mechanosensitive channel</fullName>
    </submittedName>
</protein>
<reference evidence="8 9" key="1">
    <citation type="submission" date="2016-10" db="EMBL/GenBank/DDBJ databases">
        <authorList>
            <person name="de Groot N.N."/>
        </authorList>
    </citation>
    <scope>NUCLEOTIDE SEQUENCE [LARGE SCALE GENOMIC DNA]</scope>
    <source>
        <strain evidence="8 9">CGMCC 1.9159</strain>
    </source>
</reference>
<feature type="region of interest" description="Disordered" evidence="5">
    <location>
        <begin position="438"/>
        <end position="520"/>
    </location>
</feature>
<keyword evidence="2 6" id="KW-0812">Transmembrane</keyword>
<evidence type="ECO:0000256" key="2">
    <source>
        <dbReference type="ARBA" id="ARBA00022692"/>
    </source>
</evidence>
<keyword evidence="9" id="KW-1185">Reference proteome</keyword>
<feature type="compositionally biased region" description="Basic and acidic residues" evidence="5">
    <location>
        <begin position="492"/>
        <end position="505"/>
    </location>
</feature>
<proteinExistence type="predicted"/>
<dbReference type="PANTHER" id="PTHR30566:SF25">
    <property type="entry name" value="INNER MEMBRANE PROTEIN"/>
    <property type="match status" value="1"/>
</dbReference>
<evidence type="ECO:0000256" key="3">
    <source>
        <dbReference type="ARBA" id="ARBA00022989"/>
    </source>
</evidence>
<organism evidence="8 9">
    <name type="scientific">Tessaracoccus oleiagri</name>
    <dbReference type="NCBI Taxonomy" id="686624"/>
    <lineage>
        <taxon>Bacteria</taxon>
        <taxon>Bacillati</taxon>
        <taxon>Actinomycetota</taxon>
        <taxon>Actinomycetes</taxon>
        <taxon>Propionibacteriales</taxon>
        <taxon>Propionibacteriaceae</taxon>
        <taxon>Tessaracoccus</taxon>
    </lineage>
</organism>
<dbReference type="InterPro" id="IPR006685">
    <property type="entry name" value="MscS_channel_2nd"/>
</dbReference>